<keyword evidence="3" id="KW-1185">Reference proteome</keyword>
<evidence type="ECO:0000256" key="1">
    <source>
        <dbReference type="SAM" id="Coils"/>
    </source>
</evidence>
<protein>
    <recommendedName>
        <fullName evidence="4">Soluble diacylglycerol acyltransferase</fullName>
    </recommendedName>
</protein>
<feature type="coiled-coil region" evidence="1">
    <location>
        <begin position="126"/>
        <end position="156"/>
    </location>
</feature>
<sequence length="415" mass="43810">MEASAGVLRRFPSVTGAGAGISNNPLNRSCRFSCFSLKLAKKELVGCEFYDEGCLEYYSSGRGGIIRCGKKKKEKDMGELKKTKKKVKLLKGLTRNLSNLNEMGLGFGCDVDLVDQVQGKTISEAAELLLGQLQQLKAEEKELKRKRKEEKAQMKMKVAASQVQSCTRSCAMSSSSSSSSESSESSDDECQNLVDMKCLKIGTLAQTIPEACDRALVNATLNPSLSTPEQDITVEISSMPSTSTEESTEKTTSLEFSVPEQKGECYLEANDCHDGNVGSSITLGSSRSSVSSIAAATTTTTAEGTKRIEVCMGGKCKRLGAGALLEEFQRVAGIEAAVSGCKCMGKCKVGPNVNVSGCSSSSSSDAFQAGDSVAVSFAPTTSNSLCIGVGLEDVSLIAANLLGRYQEVGLANALP</sequence>
<dbReference type="EMBL" id="JBANQN010000012">
    <property type="protein sequence ID" value="KAK6772808.1"/>
    <property type="molecule type" value="Genomic_DNA"/>
</dbReference>
<dbReference type="CDD" id="cd02980">
    <property type="entry name" value="TRX_Fd_family"/>
    <property type="match status" value="1"/>
</dbReference>
<evidence type="ECO:0000313" key="2">
    <source>
        <dbReference type="EMBL" id="KAK6772808.1"/>
    </source>
</evidence>
<dbReference type="Proteomes" id="UP001371456">
    <property type="component" value="Unassembled WGS sequence"/>
</dbReference>
<reference evidence="2 3" key="1">
    <citation type="submission" date="2024-02" db="EMBL/GenBank/DDBJ databases">
        <title>de novo genome assembly of Solanum bulbocastanum strain 11H21.</title>
        <authorList>
            <person name="Hosaka A.J."/>
        </authorList>
    </citation>
    <scope>NUCLEOTIDE SEQUENCE [LARGE SCALE GENOMIC DNA]</scope>
    <source>
        <tissue evidence="2">Young leaves</tissue>
    </source>
</reference>
<evidence type="ECO:0000313" key="3">
    <source>
        <dbReference type="Proteomes" id="UP001371456"/>
    </source>
</evidence>
<dbReference type="InterPro" id="IPR036249">
    <property type="entry name" value="Thioredoxin-like_sf"/>
</dbReference>
<dbReference type="SUPFAM" id="SSF52833">
    <property type="entry name" value="Thioredoxin-like"/>
    <property type="match status" value="1"/>
</dbReference>
<dbReference type="Gene3D" id="3.40.30.10">
    <property type="entry name" value="Glutaredoxin"/>
    <property type="match status" value="1"/>
</dbReference>
<evidence type="ECO:0008006" key="4">
    <source>
        <dbReference type="Google" id="ProtNLM"/>
    </source>
</evidence>
<keyword evidence="1" id="KW-0175">Coiled coil</keyword>
<comment type="caution">
    <text evidence="2">The sequence shown here is derived from an EMBL/GenBank/DDBJ whole genome shotgun (WGS) entry which is preliminary data.</text>
</comment>
<dbReference type="AlphaFoldDB" id="A0AAN8SUU8"/>
<organism evidence="2 3">
    <name type="scientific">Solanum bulbocastanum</name>
    <name type="common">Wild potato</name>
    <dbReference type="NCBI Taxonomy" id="147425"/>
    <lineage>
        <taxon>Eukaryota</taxon>
        <taxon>Viridiplantae</taxon>
        <taxon>Streptophyta</taxon>
        <taxon>Embryophyta</taxon>
        <taxon>Tracheophyta</taxon>
        <taxon>Spermatophyta</taxon>
        <taxon>Magnoliopsida</taxon>
        <taxon>eudicotyledons</taxon>
        <taxon>Gunneridae</taxon>
        <taxon>Pentapetalae</taxon>
        <taxon>asterids</taxon>
        <taxon>lamiids</taxon>
        <taxon>Solanales</taxon>
        <taxon>Solanaceae</taxon>
        <taxon>Solanoideae</taxon>
        <taxon>Solaneae</taxon>
        <taxon>Solanum</taxon>
    </lineage>
</organism>
<proteinExistence type="predicted"/>
<accession>A0AAN8SUU8</accession>
<gene>
    <name evidence="2" type="ORF">RDI58_028046</name>
</gene>
<name>A0AAN8SUU8_SOLBU</name>